<proteinExistence type="predicted"/>
<dbReference type="AlphaFoldDB" id="A0A397SIF6"/>
<dbReference type="SUPFAM" id="SSF56112">
    <property type="entry name" value="Protein kinase-like (PK-like)"/>
    <property type="match status" value="1"/>
</dbReference>
<dbReference type="InterPro" id="IPR011009">
    <property type="entry name" value="Kinase-like_dom_sf"/>
</dbReference>
<dbReference type="EMBL" id="QKYT01000653">
    <property type="protein sequence ID" value="RIA82571.1"/>
    <property type="molecule type" value="Genomic_DNA"/>
</dbReference>
<comment type="caution">
    <text evidence="1">The sequence shown here is derived from an EMBL/GenBank/DDBJ whole genome shotgun (WGS) entry which is preliminary data.</text>
</comment>
<evidence type="ECO:0008006" key="3">
    <source>
        <dbReference type="Google" id="ProtNLM"/>
    </source>
</evidence>
<dbReference type="Gene3D" id="1.10.510.10">
    <property type="entry name" value="Transferase(Phosphotransferase) domain 1"/>
    <property type="match status" value="1"/>
</dbReference>
<gene>
    <name evidence="1" type="ORF">C1645_835166</name>
</gene>
<protein>
    <recommendedName>
        <fullName evidence="3">Protein kinase domain-containing protein</fullName>
    </recommendedName>
</protein>
<reference evidence="1 2" key="1">
    <citation type="submission" date="2018-06" db="EMBL/GenBank/DDBJ databases">
        <title>Comparative genomics reveals the genomic features of Rhizophagus irregularis, R. cerebriforme, R. diaphanum and Gigaspora rosea, and their symbiotic lifestyle signature.</title>
        <authorList>
            <person name="Morin E."/>
            <person name="San Clemente H."/>
            <person name="Chen E.C.H."/>
            <person name="De La Providencia I."/>
            <person name="Hainaut M."/>
            <person name="Kuo A."/>
            <person name="Kohler A."/>
            <person name="Murat C."/>
            <person name="Tang N."/>
            <person name="Roy S."/>
            <person name="Loubradou J."/>
            <person name="Henrissat B."/>
            <person name="Grigoriev I.V."/>
            <person name="Corradi N."/>
            <person name="Roux C."/>
            <person name="Martin F.M."/>
        </authorList>
    </citation>
    <scope>NUCLEOTIDE SEQUENCE [LARGE SCALE GENOMIC DNA]</scope>
    <source>
        <strain evidence="1 2">DAOM 227022</strain>
    </source>
</reference>
<evidence type="ECO:0000313" key="2">
    <source>
        <dbReference type="Proteomes" id="UP000265703"/>
    </source>
</evidence>
<dbReference type="Proteomes" id="UP000265703">
    <property type="component" value="Unassembled WGS sequence"/>
</dbReference>
<keyword evidence="2" id="KW-1185">Reference proteome</keyword>
<name>A0A397SIF6_9GLOM</name>
<sequence>MSEFLTGFPPYHDIPHDYSLAVRICQGLRPINPEIRRGVPQLLLDLMDRCLHVDPLERQTSGQVQNSVRRFNIKDIREYAASIKTKFVIPEDLSNFTFDEEPQKEGN</sequence>
<dbReference type="OrthoDB" id="2403434at2759"/>
<evidence type="ECO:0000313" key="1">
    <source>
        <dbReference type="EMBL" id="RIA82571.1"/>
    </source>
</evidence>
<organism evidence="1 2">
    <name type="scientific">Glomus cerebriforme</name>
    <dbReference type="NCBI Taxonomy" id="658196"/>
    <lineage>
        <taxon>Eukaryota</taxon>
        <taxon>Fungi</taxon>
        <taxon>Fungi incertae sedis</taxon>
        <taxon>Mucoromycota</taxon>
        <taxon>Glomeromycotina</taxon>
        <taxon>Glomeromycetes</taxon>
        <taxon>Glomerales</taxon>
        <taxon>Glomeraceae</taxon>
        <taxon>Glomus</taxon>
    </lineage>
</organism>
<accession>A0A397SIF6</accession>